<protein>
    <submittedName>
        <fullName evidence="2">Uncharacterized protein</fullName>
    </submittedName>
</protein>
<keyword evidence="1" id="KW-0472">Membrane</keyword>
<keyword evidence="1" id="KW-0812">Transmembrane</keyword>
<accession>A0A6P1E2T2</accession>
<dbReference type="RefSeq" id="WP_035444403.1">
    <property type="nucleotide sequence ID" value="NZ_CM125935.1"/>
</dbReference>
<feature type="transmembrane region" description="Helical" evidence="1">
    <location>
        <begin position="50"/>
        <end position="74"/>
    </location>
</feature>
<gene>
    <name evidence="2" type="ORF">GQR93_05025</name>
</gene>
<dbReference type="EMBL" id="CP047121">
    <property type="protein sequence ID" value="QHB51626.1"/>
    <property type="molecule type" value="Genomic_DNA"/>
</dbReference>
<organism evidence="2 3">
    <name type="scientific">Lentilactobacillus hilgardii</name>
    <name type="common">Lactobacillus hilgardii</name>
    <dbReference type="NCBI Taxonomy" id="1588"/>
    <lineage>
        <taxon>Bacteria</taxon>
        <taxon>Bacillati</taxon>
        <taxon>Bacillota</taxon>
        <taxon>Bacilli</taxon>
        <taxon>Lactobacillales</taxon>
        <taxon>Lactobacillaceae</taxon>
        <taxon>Lentilactobacillus</taxon>
    </lineage>
</organism>
<dbReference type="GeneID" id="69057715"/>
<reference evidence="2 3" key="1">
    <citation type="submission" date="2019-12" db="EMBL/GenBank/DDBJ databases">
        <title>Lactobacillus hilgardii FLUB.</title>
        <authorList>
            <person name="Gustaw K."/>
        </authorList>
    </citation>
    <scope>NUCLEOTIDE SEQUENCE [LARGE SCALE GENOMIC DNA]</scope>
    <source>
        <strain evidence="2 3">FLUB</strain>
    </source>
</reference>
<proteinExistence type="predicted"/>
<name>A0A6P1E2T2_LENHI</name>
<keyword evidence="1" id="KW-1133">Transmembrane helix</keyword>
<dbReference type="AlphaFoldDB" id="A0A6P1E2T2"/>
<evidence type="ECO:0000313" key="3">
    <source>
        <dbReference type="Proteomes" id="UP000465035"/>
    </source>
</evidence>
<feature type="transmembrane region" description="Helical" evidence="1">
    <location>
        <begin position="20"/>
        <end position="38"/>
    </location>
</feature>
<sequence>MCSLRQKIKFKRKTSLMFRYSFDITFGLADCLFIQFVFELFKWAPKSSNLLSFFGATLTWAPSLIFIALVVDIFSGSSSDD</sequence>
<evidence type="ECO:0000256" key="1">
    <source>
        <dbReference type="SAM" id="Phobius"/>
    </source>
</evidence>
<dbReference type="Proteomes" id="UP000465035">
    <property type="component" value="Chromosome"/>
</dbReference>
<evidence type="ECO:0000313" key="2">
    <source>
        <dbReference type="EMBL" id="QHB51626.1"/>
    </source>
</evidence>